<dbReference type="AlphaFoldDB" id="A0A6J0N4F6"/>
<dbReference type="GO" id="GO:0004523">
    <property type="term" value="F:RNA-DNA hybrid ribonuclease activity"/>
    <property type="evidence" value="ECO:0007669"/>
    <property type="project" value="InterPro"/>
</dbReference>
<evidence type="ECO:0000259" key="1">
    <source>
        <dbReference type="Pfam" id="PF13456"/>
    </source>
</evidence>
<dbReference type="InterPro" id="IPR044730">
    <property type="entry name" value="RNase_H-like_dom_plant"/>
</dbReference>
<dbReference type="Proteomes" id="UP000504610">
    <property type="component" value="Chromosome 4"/>
</dbReference>
<dbReference type="Gene3D" id="3.30.420.10">
    <property type="entry name" value="Ribonuclease H-like superfamily/Ribonuclease H"/>
    <property type="match status" value="1"/>
</dbReference>
<dbReference type="InterPro" id="IPR052929">
    <property type="entry name" value="RNase_H-like_EbsB-rel"/>
</dbReference>
<protein>
    <submittedName>
        <fullName evidence="4">Uncharacterized protein LOC108850518</fullName>
    </submittedName>
</protein>
<proteinExistence type="predicted"/>
<organism evidence="3 4">
    <name type="scientific">Raphanus sativus</name>
    <name type="common">Radish</name>
    <name type="synonym">Raphanus raphanistrum var. sativus</name>
    <dbReference type="NCBI Taxonomy" id="3726"/>
    <lineage>
        <taxon>Eukaryota</taxon>
        <taxon>Viridiplantae</taxon>
        <taxon>Streptophyta</taxon>
        <taxon>Embryophyta</taxon>
        <taxon>Tracheophyta</taxon>
        <taxon>Spermatophyta</taxon>
        <taxon>Magnoliopsida</taxon>
        <taxon>eudicotyledons</taxon>
        <taxon>Gunneridae</taxon>
        <taxon>Pentapetalae</taxon>
        <taxon>rosids</taxon>
        <taxon>malvids</taxon>
        <taxon>Brassicales</taxon>
        <taxon>Brassicaceae</taxon>
        <taxon>Brassiceae</taxon>
        <taxon>Raphanus</taxon>
    </lineage>
</organism>
<dbReference type="InterPro" id="IPR012337">
    <property type="entry name" value="RNaseH-like_sf"/>
</dbReference>
<feature type="domain" description="RNase H type-1" evidence="1">
    <location>
        <begin position="296"/>
        <end position="415"/>
    </location>
</feature>
<reference evidence="3" key="1">
    <citation type="journal article" date="2019" name="Database">
        <title>The radish genome database (RadishGD): an integrated information resource for radish genomics.</title>
        <authorList>
            <person name="Yu H.J."/>
            <person name="Baek S."/>
            <person name="Lee Y.J."/>
            <person name="Cho A."/>
            <person name="Mun J.H."/>
        </authorList>
    </citation>
    <scope>NUCLEOTIDE SEQUENCE [LARGE SCALE GENOMIC DNA]</scope>
    <source>
        <strain evidence="3">cv. WK10039</strain>
    </source>
</reference>
<evidence type="ECO:0000313" key="3">
    <source>
        <dbReference type="Proteomes" id="UP000504610"/>
    </source>
</evidence>
<dbReference type="PANTHER" id="PTHR47074:SF49">
    <property type="entry name" value="POLYNUCLEOTIDYL TRANSFERASE, RIBONUCLEASE H-LIKE SUPERFAMILY PROTEIN"/>
    <property type="match status" value="1"/>
</dbReference>
<dbReference type="PANTHER" id="PTHR47074">
    <property type="entry name" value="BNAC02G40300D PROTEIN"/>
    <property type="match status" value="1"/>
</dbReference>
<accession>A0A6J0N4F6</accession>
<dbReference type="Pfam" id="PF13966">
    <property type="entry name" value="zf-RVT"/>
    <property type="match status" value="1"/>
</dbReference>
<gene>
    <name evidence="4" type="primary">LOC108850518</name>
</gene>
<dbReference type="RefSeq" id="XP_018479542.2">
    <property type="nucleotide sequence ID" value="XM_018624040.2"/>
</dbReference>
<dbReference type="Pfam" id="PF13456">
    <property type="entry name" value="RVT_3"/>
    <property type="match status" value="1"/>
</dbReference>
<sequence>MGKVIGNGRSTKVWKDSWVSLTQRTLPCGTTTEDDNDLRVFDLLTTELSCNRKRIEEVIPALAPMILSLQPSISGAEDSYFWYPTRNGIYSVKSGYHSIKGPSATPASNQSDFNWIKDVWNGAFSPKMKTFLWTTIQKAIPLGANLQSRGVTQEVKCIRCGQIETETHIFFTCEFAMKVWDYIQLKQLIDIAILRDVASALVAFRNNRCLSPLGVTTPILPLILWALWTARNVVIFEQRSYTVEETAIRVIKLAREWSQAQSHKKESSTTTQGSNFVLPHLGSPLPPPIGTTIIKTDAAWDKKSQTTGLAWIDAGPPSYRIMQGARIHRNVASPLAAEALAIRTALQDATASKVSLLRTYSDNQTLIRAINGKLFEKEIYGILKDIETLSSLFVESSFCFLSRAKNGQADFLAKSILRNLLCVMGRSLSI</sequence>
<reference evidence="4" key="2">
    <citation type="submission" date="2025-08" db="UniProtKB">
        <authorList>
            <consortium name="RefSeq"/>
        </authorList>
    </citation>
    <scope>IDENTIFICATION</scope>
    <source>
        <tissue evidence="4">Leaf</tissue>
    </source>
</reference>
<dbReference type="InterPro" id="IPR036397">
    <property type="entry name" value="RNaseH_sf"/>
</dbReference>
<keyword evidence="3" id="KW-1185">Reference proteome</keyword>
<feature type="domain" description="Reverse transcriptase zinc-binding" evidence="2">
    <location>
        <begin position="90"/>
        <end position="180"/>
    </location>
</feature>
<evidence type="ECO:0000313" key="4">
    <source>
        <dbReference type="RefSeq" id="XP_018479542.2"/>
    </source>
</evidence>
<dbReference type="CDD" id="cd06222">
    <property type="entry name" value="RNase_H_like"/>
    <property type="match status" value="1"/>
</dbReference>
<dbReference type="InterPro" id="IPR002156">
    <property type="entry name" value="RNaseH_domain"/>
</dbReference>
<dbReference type="GO" id="GO:0003676">
    <property type="term" value="F:nucleic acid binding"/>
    <property type="evidence" value="ECO:0007669"/>
    <property type="project" value="InterPro"/>
</dbReference>
<dbReference type="OrthoDB" id="696485at2759"/>
<evidence type="ECO:0000259" key="2">
    <source>
        <dbReference type="Pfam" id="PF13966"/>
    </source>
</evidence>
<dbReference type="InterPro" id="IPR026960">
    <property type="entry name" value="RVT-Znf"/>
</dbReference>
<dbReference type="GeneID" id="108850518"/>
<dbReference type="SUPFAM" id="SSF53098">
    <property type="entry name" value="Ribonuclease H-like"/>
    <property type="match status" value="1"/>
</dbReference>
<dbReference type="KEGG" id="rsz:108850518"/>
<name>A0A6J0N4F6_RAPSA</name>